<dbReference type="Proteomes" id="UP000518887">
    <property type="component" value="Unassembled WGS sequence"/>
</dbReference>
<keyword evidence="1" id="KW-1133">Transmembrane helix</keyword>
<evidence type="ECO:0000256" key="1">
    <source>
        <dbReference type="SAM" id="Phobius"/>
    </source>
</evidence>
<dbReference type="EMBL" id="JACHFQ010000002">
    <property type="protein sequence ID" value="MBB5225426.1"/>
    <property type="molecule type" value="Genomic_DNA"/>
</dbReference>
<dbReference type="AlphaFoldDB" id="A0A7W8G824"/>
<evidence type="ECO:0000313" key="2">
    <source>
        <dbReference type="EMBL" id="MBB5225426.1"/>
    </source>
</evidence>
<gene>
    <name evidence="2" type="ORF">HNP76_000770</name>
</gene>
<proteinExistence type="predicted"/>
<keyword evidence="1" id="KW-0472">Membrane</keyword>
<comment type="caution">
    <text evidence="2">The sequence shown here is derived from an EMBL/GenBank/DDBJ whole genome shotgun (WGS) entry which is preliminary data.</text>
</comment>
<organism evidence="2 3">
    <name type="scientific">Treponema ruminis</name>
    <dbReference type="NCBI Taxonomy" id="744515"/>
    <lineage>
        <taxon>Bacteria</taxon>
        <taxon>Pseudomonadati</taxon>
        <taxon>Spirochaetota</taxon>
        <taxon>Spirochaetia</taxon>
        <taxon>Spirochaetales</taxon>
        <taxon>Treponemataceae</taxon>
        <taxon>Treponema</taxon>
    </lineage>
</organism>
<dbReference type="RefSeq" id="WP_184657693.1">
    <property type="nucleotide sequence ID" value="NZ_CP031518.1"/>
</dbReference>
<keyword evidence="3" id="KW-1185">Reference proteome</keyword>
<feature type="transmembrane region" description="Helical" evidence="1">
    <location>
        <begin position="6"/>
        <end position="27"/>
    </location>
</feature>
<evidence type="ECO:0000313" key="3">
    <source>
        <dbReference type="Proteomes" id="UP000518887"/>
    </source>
</evidence>
<keyword evidence="1" id="KW-0812">Transmembrane</keyword>
<protein>
    <submittedName>
        <fullName evidence="2">Uncharacterized protein</fullName>
    </submittedName>
</protein>
<name>A0A7W8G824_9SPIR</name>
<sequence length="60" mass="7243">MDREIIFWIVFFCVGMPLLVFVVCVLLNPEFWQGFRNSKFVDELKEDKKQVKKSRSKEIM</sequence>
<accession>A0A7W8G824</accession>
<reference evidence="2 3" key="1">
    <citation type="submission" date="2020-08" db="EMBL/GenBank/DDBJ databases">
        <title>Genomic Encyclopedia of Type Strains, Phase IV (KMG-IV): sequencing the most valuable type-strain genomes for metagenomic binning, comparative biology and taxonomic classification.</title>
        <authorList>
            <person name="Goeker M."/>
        </authorList>
    </citation>
    <scope>NUCLEOTIDE SEQUENCE [LARGE SCALE GENOMIC DNA]</scope>
    <source>
        <strain evidence="2 3">DSM 103462</strain>
    </source>
</reference>